<evidence type="ECO:0000256" key="1">
    <source>
        <dbReference type="SAM" id="SignalP"/>
    </source>
</evidence>
<evidence type="ECO:0000313" key="4">
    <source>
        <dbReference type="Proteomes" id="UP001275932"/>
    </source>
</evidence>
<proteinExistence type="predicted"/>
<name>A0ABU4WFE5_9BACT</name>
<dbReference type="Pfam" id="PF08308">
    <property type="entry name" value="PEGA"/>
    <property type="match status" value="1"/>
</dbReference>
<keyword evidence="4" id="KW-1185">Reference proteome</keyword>
<dbReference type="InterPro" id="IPR013229">
    <property type="entry name" value="PEGA"/>
</dbReference>
<feature type="chain" id="PRO_5046275339" evidence="1">
    <location>
        <begin position="24"/>
        <end position="154"/>
    </location>
</feature>
<comment type="caution">
    <text evidence="3">The sequence shown here is derived from an EMBL/GenBank/DDBJ whole genome shotgun (WGS) entry which is preliminary data.</text>
</comment>
<dbReference type="EMBL" id="JALBUT010000001">
    <property type="protein sequence ID" value="MDX8414761.1"/>
    <property type="molecule type" value="Genomic_DNA"/>
</dbReference>
<evidence type="ECO:0000259" key="2">
    <source>
        <dbReference type="Pfam" id="PF08308"/>
    </source>
</evidence>
<sequence>MKKFLALSLAAAALFGCSTEKVAINSCPAGADVLIGGEMVGQTPCEVSLKKDSTHKIVIQKAGYKEVSYTLATSEDLPEIKFGPLVDMGVYMSLTPDEINAKLYPAFLPETAGNNRADAYLDAVLKADTLKKEGKICEKEHSAMIGSIKDFYTK</sequence>
<keyword evidence="1" id="KW-0732">Signal</keyword>
<feature type="domain" description="PEGA" evidence="2">
    <location>
        <begin position="21"/>
        <end position="70"/>
    </location>
</feature>
<accession>A0ABU4WFE5</accession>
<dbReference type="PROSITE" id="PS51257">
    <property type="entry name" value="PROKAR_LIPOPROTEIN"/>
    <property type="match status" value="1"/>
</dbReference>
<evidence type="ECO:0000313" key="3">
    <source>
        <dbReference type="EMBL" id="MDX8414761.1"/>
    </source>
</evidence>
<gene>
    <name evidence="3" type="ORF">MOX91_00985</name>
</gene>
<organism evidence="3 4">
    <name type="scientific">Intestinicryptomonas porci</name>
    <dbReference type="NCBI Taxonomy" id="2926320"/>
    <lineage>
        <taxon>Bacteria</taxon>
        <taxon>Pseudomonadati</taxon>
        <taxon>Verrucomicrobiota</taxon>
        <taxon>Opitutia</taxon>
        <taxon>Opitutales</taxon>
        <taxon>Intestinicryptomonaceae</taxon>
        <taxon>Intestinicryptomonas</taxon>
    </lineage>
</organism>
<dbReference type="RefSeq" id="WP_370396210.1">
    <property type="nucleotide sequence ID" value="NZ_JALBUT010000001.1"/>
</dbReference>
<dbReference type="Proteomes" id="UP001275932">
    <property type="component" value="Unassembled WGS sequence"/>
</dbReference>
<feature type="signal peptide" evidence="1">
    <location>
        <begin position="1"/>
        <end position="23"/>
    </location>
</feature>
<reference evidence="3 4" key="1">
    <citation type="submission" date="2022-03" db="EMBL/GenBank/DDBJ databases">
        <title>Novel taxa within the pig intestine.</title>
        <authorList>
            <person name="Wylensek D."/>
            <person name="Bishof K."/>
            <person name="Afrizal A."/>
            <person name="Clavel T."/>
        </authorList>
    </citation>
    <scope>NUCLEOTIDE SEQUENCE [LARGE SCALE GENOMIC DNA]</scope>
    <source>
        <strain evidence="3 4">CLA-KB-P66</strain>
    </source>
</reference>
<protein>
    <submittedName>
        <fullName evidence="3">PEGA domain-containing protein</fullName>
    </submittedName>
</protein>